<evidence type="ECO:0000259" key="8">
    <source>
        <dbReference type="Pfam" id="PF06400"/>
    </source>
</evidence>
<evidence type="ECO:0000259" key="9">
    <source>
        <dbReference type="Pfam" id="PF06401"/>
    </source>
</evidence>
<dbReference type="GO" id="GO:0008201">
    <property type="term" value="F:heparin binding"/>
    <property type="evidence" value="ECO:0007669"/>
    <property type="project" value="InterPro"/>
</dbReference>
<evidence type="ECO:0000256" key="4">
    <source>
        <dbReference type="ARBA" id="ARBA00023163"/>
    </source>
</evidence>
<keyword evidence="7" id="KW-0175">Coiled coil</keyword>
<dbReference type="InterPro" id="IPR036747">
    <property type="entry name" value="ASF1-like_sf"/>
</dbReference>
<dbReference type="AlphaFoldDB" id="A0A7R9BEW4"/>
<dbReference type="GO" id="GO:0048259">
    <property type="term" value="P:regulation of receptor-mediated endocytosis"/>
    <property type="evidence" value="ECO:0007669"/>
    <property type="project" value="TreeGrafter"/>
</dbReference>
<dbReference type="GO" id="GO:0005783">
    <property type="term" value="C:endoplasmic reticulum"/>
    <property type="evidence" value="ECO:0007669"/>
    <property type="project" value="InterPro"/>
</dbReference>
<dbReference type="EMBL" id="CAJPEX010000185">
    <property type="protein sequence ID" value="CAG0914041.1"/>
    <property type="molecule type" value="Genomic_DNA"/>
</dbReference>
<dbReference type="Pfam" id="PF06400">
    <property type="entry name" value="Alpha-2-MRAP_N"/>
    <property type="match status" value="1"/>
</dbReference>
<dbReference type="InterPro" id="IPR006818">
    <property type="entry name" value="ASF1-like"/>
</dbReference>
<accession>A0A7R9BEW4</accession>
<dbReference type="InterPro" id="IPR038003">
    <property type="entry name" value="A2-macroglobuin_RAP"/>
</dbReference>
<dbReference type="Pfam" id="PF06401">
    <property type="entry name" value="Alpha-2-MRAP_C"/>
    <property type="match status" value="1"/>
</dbReference>
<dbReference type="Gene3D" id="2.60.40.1490">
    <property type="entry name" value="Histone chaperone ASF1-like"/>
    <property type="match status" value="1"/>
</dbReference>
<evidence type="ECO:0000256" key="6">
    <source>
        <dbReference type="ARBA" id="ARBA00023242"/>
    </source>
</evidence>
<dbReference type="SUPFAM" id="SSF47045">
    <property type="entry name" value="RAP domain-like"/>
    <property type="match status" value="3"/>
</dbReference>
<feature type="domain" description="Alpha-2-macroglobulin receptor-associated protein" evidence="8">
    <location>
        <begin position="157"/>
        <end position="214"/>
    </location>
</feature>
<dbReference type="PANTHER" id="PTHR16560">
    <property type="entry name" value="ALPHA-2-MACROGLOBULIN RECEPTOR-ASSOCIATED PROTEIN"/>
    <property type="match status" value="1"/>
</dbReference>
<dbReference type="GO" id="GO:0006325">
    <property type="term" value="P:chromatin organization"/>
    <property type="evidence" value="ECO:0007669"/>
    <property type="project" value="InterPro"/>
</dbReference>
<dbReference type="GO" id="GO:0050750">
    <property type="term" value="F:low-density lipoprotein particle receptor binding"/>
    <property type="evidence" value="ECO:0007669"/>
    <property type="project" value="InterPro"/>
</dbReference>
<protein>
    <submittedName>
        <fullName evidence="10">Uncharacterized protein</fullName>
    </submittedName>
</protein>
<dbReference type="Proteomes" id="UP000678499">
    <property type="component" value="Unassembled WGS sequence"/>
</dbReference>
<keyword evidence="4" id="KW-0804">Transcription</keyword>
<organism evidence="10">
    <name type="scientific">Notodromas monacha</name>
    <dbReference type="NCBI Taxonomy" id="399045"/>
    <lineage>
        <taxon>Eukaryota</taxon>
        <taxon>Metazoa</taxon>
        <taxon>Ecdysozoa</taxon>
        <taxon>Arthropoda</taxon>
        <taxon>Crustacea</taxon>
        <taxon>Oligostraca</taxon>
        <taxon>Ostracoda</taxon>
        <taxon>Podocopa</taxon>
        <taxon>Podocopida</taxon>
        <taxon>Cypridocopina</taxon>
        <taxon>Cypridoidea</taxon>
        <taxon>Cyprididae</taxon>
        <taxon>Notodromas</taxon>
    </lineage>
</organism>
<dbReference type="GO" id="GO:0005634">
    <property type="term" value="C:nucleus"/>
    <property type="evidence" value="ECO:0007669"/>
    <property type="project" value="UniProtKB-SubCell"/>
</dbReference>
<evidence type="ECO:0000313" key="11">
    <source>
        <dbReference type="Proteomes" id="UP000678499"/>
    </source>
</evidence>
<comment type="similarity">
    <text evidence="2">Belongs to the ASF1 family.</text>
</comment>
<keyword evidence="3" id="KW-0805">Transcription regulation</keyword>
<proteinExistence type="inferred from homology"/>
<evidence type="ECO:0000256" key="3">
    <source>
        <dbReference type="ARBA" id="ARBA00023015"/>
    </source>
</evidence>
<gene>
    <name evidence="10" type="ORF">NMOB1V02_LOCUS1756</name>
</gene>
<keyword evidence="5" id="KW-0143">Chaperone</keyword>
<evidence type="ECO:0000256" key="7">
    <source>
        <dbReference type="SAM" id="Coils"/>
    </source>
</evidence>
<reference evidence="10" key="1">
    <citation type="submission" date="2020-11" db="EMBL/GenBank/DDBJ databases">
        <authorList>
            <person name="Tran Van P."/>
        </authorList>
    </citation>
    <scope>NUCLEOTIDE SEQUENCE</scope>
</reference>
<dbReference type="EMBL" id="OA882222">
    <property type="protein sequence ID" value="CAD7273889.1"/>
    <property type="molecule type" value="Genomic_DNA"/>
</dbReference>
<sequence length="441" mass="50245">MAKVHVSSMTVLDNPSPFVNPLQFQVTFDCIEDLSGDLEWKLIYVGSAESENFDQVLDTVYVCGACARGPTHNGQEFVHVGYCVNNEFKVNWGPSKEAERVGAELSVTDSVSASLKGSTVSCEVLLMENDDEEDAPFLPQERMEEGVTPSFTFVNNSRLDGQKLAQLRDELLVQDKQEAHLKQLKAEGKDKEGLYEAKLRNRLNMLMIKYSLVDPSRVRDSGTELDDNSGARLLTKANIKDKKLQKLWTKAEEAGFTFEELLTLKQEFVHYQEKQEMLETLLADVGPNLINELDPEKHHTRINLLRAELKSEMKKFEKVASVKLTDSQKRAVDREGFFHPRVSSLWKLAQTSNFSADELESLRDELRHFEARVDKLEHLQAEKALKEQQKQELGIAAYDDGQGSDGSLGYRDERIRAHGEIVEQHQRQLQDRILMRHHSEL</sequence>
<evidence type="ECO:0000313" key="10">
    <source>
        <dbReference type="EMBL" id="CAD7273889.1"/>
    </source>
</evidence>
<comment type="subcellular location">
    <subcellularLocation>
        <location evidence="1">Nucleus</location>
    </subcellularLocation>
</comment>
<dbReference type="InterPro" id="IPR009066">
    <property type="entry name" value="MG_RAP_rcpt_1"/>
</dbReference>
<evidence type="ECO:0000256" key="2">
    <source>
        <dbReference type="ARBA" id="ARBA00006051"/>
    </source>
</evidence>
<name>A0A7R9BEW4_9CRUS</name>
<dbReference type="InterPro" id="IPR036744">
    <property type="entry name" value="RAP_sf"/>
</dbReference>
<dbReference type="Gene3D" id="1.20.81.10">
    <property type="entry name" value="RAP domain"/>
    <property type="match status" value="3"/>
</dbReference>
<keyword evidence="6" id="KW-0539">Nucleus</keyword>
<evidence type="ECO:0000256" key="5">
    <source>
        <dbReference type="ARBA" id="ARBA00023186"/>
    </source>
</evidence>
<keyword evidence="11" id="KW-1185">Reference proteome</keyword>
<dbReference type="InterPro" id="IPR010483">
    <property type="entry name" value="Alpha_2_MRAP_C"/>
</dbReference>
<dbReference type="Pfam" id="PF04729">
    <property type="entry name" value="ASF1_hist_chap"/>
    <property type="match status" value="1"/>
</dbReference>
<evidence type="ECO:0000256" key="1">
    <source>
        <dbReference type="ARBA" id="ARBA00004123"/>
    </source>
</evidence>
<dbReference type="GO" id="GO:0048019">
    <property type="term" value="F:receptor antagonist activity"/>
    <property type="evidence" value="ECO:0007669"/>
    <property type="project" value="InterPro"/>
</dbReference>
<feature type="coiled-coil region" evidence="7">
    <location>
        <begin position="359"/>
        <end position="396"/>
    </location>
</feature>
<feature type="domain" description="Alpha-2-macroglobulin RAP C-terminal" evidence="9">
    <location>
        <begin position="239"/>
        <end position="441"/>
    </location>
</feature>
<dbReference type="SUPFAM" id="SSF101546">
    <property type="entry name" value="ASF1-like"/>
    <property type="match status" value="1"/>
</dbReference>
<dbReference type="OrthoDB" id="5817428at2759"/>
<dbReference type="PANTHER" id="PTHR16560:SF2">
    <property type="entry name" value="ALPHA-2-MACROGLOBULIN RECEPTOR-ASSOCIATED PROTEIN"/>
    <property type="match status" value="1"/>
</dbReference>